<keyword evidence="2" id="KW-1185">Reference proteome</keyword>
<evidence type="ECO:0000313" key="2">
    <source>
        <dbReference type="Proteomes" id="UP001596031"/>
    </source>
</evidence>
<gene>
    <name evidence="1" type="ORF">ACFPOU_07230</name>
</gene>
<organism evidence="1 2">
    <name type="scientific">Massilia jejuensis</name>
    <dbReference type="NCBI Taxonomy" id="648894"/>
    <lineage>
        <taxon>Bacteria</taxon>
        <taxon>Pseudomonadati</taxon>
        <taxon>Pseudomonadota</taxon>
        <taxon>Betaproteobacteria</taxon>
        <taxon>Burkholderiales</taxon>
        <taxon>Oxalobacteraceae</taxon>
        <taxon>Telluria group</taxon>
        <taxon>Massilia</taxon>
    </lineage>
</organism>
<protein>
    <recommendedName>
        <fullName evidence="3">Glycosyl transferase family 2</fullName>
    </recommendedName>
</protein>
<dbReference type="RefSeq" id="WP_379718797.1">
    <property type="nucleotide sequence ID" value="NZ_JBHSMS010000023.1"/>
</dbReference>
<proteinExistence type="predicted"/>
<comment type="caution">
    <text evidence="1">The sequence shown here is derived from an EMBL/GenBank/DDBJ whole genome shotgun (WGS) entry which is preliminary data.</text>
</comment>
<sequence length="314" mass="34898">MFTENPSWAIAIFSAREEPSVLGKSVRAAIIACNGRRATIDVLINGNEALANDFAKLAPTIPIDSCALRIWAISAGDKAHTWNEYVHRIWDTKTIAFFIDGYVRVKSNALAAIDSRLTEMHNAMAASGVPSSGRSSNYLKECMLNKGGIHGNLYALKAKSMEEVRNAGFRLPLGLYRTDPLLGGALTFRLDPSKNQWTRGSVVAVADATWDVDGILDLNYKNVIGYVKRRLRQAQGALESQAFRDHMAIKRLPPQFLPATAQEMVKNWLAACPVQARSLFLSQPLCMYAARQLRKPRDWSKTQLPPVLLRQINM</sequence>
<dbReference type="Proteomes" id="UP001596031">
    <property type="component" value="Unassembled WGS sequence"/>
</dbReference>
<evidence type="ECO:0008006" key="3">
    <source>
        <dbReference type="Google" id="ProtNLM"/>
    </source>
</evidence>
<accession>A0ABW0PF29</accession>
<evidence type="ECO:0000313" key="1">
    <source>
        <dbReference type="EMBL" id="MFC5510913.1"/>
    </source>
</evidence>
<dbReference type="EMBL" id="JBHSMS010000023">
    <property type="protein sequence ID" value="MFC5510913.1"/>
    <property type="molecule type" value="Genomic_DNA"/>
</dbReference>
<name>A0ABW0PF29_9BURK</name>
<reference evidence="2" key="1">
    <citation type="journal article" date="2019" name="Int. J. Syst. Evol. Microbiol.">
        <title>The Global Catalogue of Microorganisms (GCM) 10K type strain sequencing project: providing services to taxonomists for standard genome sequencing and annotation.</title>
        <authorList>
            <consortium name="The Broad Institute Genomics Platform"/>
            <consortium name="The Broad Institute Genome Sequencing Center for Infectious Disease"/>
            <person name="Wu L."/>
            <person name="Ma J."/>
        </authorList>
    </citation>
    <scope>NUCLEOTIDE SEQUENCE [LARGE SCALE GENOMIC DNA]</scope>
    <source>
        <strain evidence="2">CCUG 38813</strain>
    </source>
</reference>